<keyword evidence="1" id="KW-1133">Transmembrane helix</keyword>
<evidence type="ECO:0000256" key="1">
    <source>
        <dbReference type="SAM" id="Phobius"/>
    </source>
</evidence>
<name>A0A4Q7NZT4_9FIRM</name>
<dbReference type="RefSeq" id="WP_130435917.1">
    <property type="nucleotide sequence ID" value="NZ_SGXF01000006.1"/>
</dbReference>
<dbReference type="AlphaFoldDB" id="A0A4Q7NZT4"/>
<dbReference type="PROSITE" id="PS51782">
    <property type="entry name" value="LYSM"/>
    <property type="match status" value="1"/>
</dbReference>
<dbReference type="Gene3D" id="3.10.350.10">
    <property type="entry name" value="LysM domain"/>
    <property type="match status" value="1"/>
</dbReference>
<dbReference type="Pfam" id="PF01476">
    <property type="entry name" value="LysM"/>
    <property type="match status" value="1"/>
</dbReference>
<dbReference type="CDD" id="cd00118">
    <property type="entry name" value="LysM"/>
    <property type="match status" value="1"/>
</dbReference>
<evidence type="ECO:0000259" key="2">
    <source>
        <dbReference type="PROSITE" id="PS51782"/>
    </source>
</evidence>
<dbReference type="InterPro" id="IPR036779">
    <property type="entry name" value="LysM_dom_sf"/>
</dbReference>
<dbReference type="SMART" id="SM00257">
    <property type="entry name" value="LysM"/>
    <property type="match status" value="1"/>
</dbReference>
<organism evidence="3 4">
    <name type="scientific">Cuneatibacter caecimuris</name>
    <dbReference type="NCBI Taxonomy" id="1796618"/>
    <lineage>
        <taxon>Bacteria</taxon>
        <taxon>Bacillati</taxon>
        <taxon>Bacillota</taxon>
        <taxon>Clostridia</taxon>
        <taxon>Lachnospirales</taxon>
        <taxon>Lachnospiraceae</taxon>
        <taxon>Cuneatibacter</taxon>
    </lineage>
</organism>
<keyword evidence="1" id="KW-0812">Transmembrane</keyword>
<dbReference type="SUPFAM" id="SSF54106">
    <property type="entry name" value="LysM domain"/>
    <property type="match status" value="1"/>
</dbReference>
<protein>
    <submittedName>
        <fullName evidence="3">LysM domain-containing protein</fullName>
    </submittedName>
</protein>
<evidence type="ECO:0000313" key="3">
    <source>
        <dbReference type="EMBL" id="RZS92915.1"/>
    </source>
</evidence>
<feature type="domain" description="LysM" evidence="2">
    <location>
        <begin position="56"/>
        <end position="107"/>
    </location>
</feature>
<keyword evidence="1" id="KW-0472">Membrane</keyword>
<keyword evidence="4" id="KW-1185">Reference proteome</keyword>
<proteinExistence type="predicted"/>
<reference evidence="3 4" key="1">
    <citation type="submission" date="2019-02" db="EMBL/GenBank/DDBJ databases">
        <title>Genomic Encyclopedia of Type Strains, Phase IV (KMG-IV): sequencing the most valuable type-strain genomes for metagenomic binning, comparative biology and taxonomic classification.</title>
        <authorList>
            <person name="Goeker M."/>
        </authorList>
    </citation>
    <scope>NUCLEOTIDE SEQUENCE [LARGE SCALE GENOMIC DNA]</scope>
    <source>
        <strain evidence="3 4">DSM 29486</strain>
    </source>
</reference>
<feature type="transmembrane region" description="Helical" evidence="1">
    <location>
        <begin position="20"/>
        <end position="39"/>
    </location>
</feature>
<comment type="caution">
    <text evidence="3">The sequence shown here is derived from an EMBL/GenBank/DDBJ whole genome shotgun (WGS) entry which is preliminary data.</text>
</comment>
<dbReference type="Proteomes" id="UP000292927">
    <property type="component" value="Unassembled WGS sequence"/>
</dbReference>
<evidence type="ECO:0000313" key="4">
    <source>
        <dbReference type="Proteomes" id="UP000292927"/>
    </source>
</evidence>
<gene>
    <name evidence="3" type="ORF">EV209_2658</name>
</gene>
<dbReference type="InterPro" id="IPR018392">
    <property type="entry name" value="LysM"/>
</dbReference>
<sequence length="128" mass="14243">MRGTNANNMSNCKTKPKPGILWVLIVFIMVLSIVLILAVRTAAGTERSGQESYYYTSVCIQHGDTLWSIAEKYSKKTGIPVREYLEKLKKMNGISGDKIQAGSYLTVAYTHQESQEVQAVSANSFGYR</sequence>
<accession>A0A4Q7NZT4</accession>
<dbReference type="EMBL" id="SGXF01000006">
    <property type="protein sequence ID" value="RZS92915.1"/>
    <property type="molecule type" value="Genomic_DNA"/>
</dbReference>
<dbReference type="OrthoDB" id="1716479at2"/>